<evidence type="ECO:0000256" key="6">
    <source>
        <dbReference type="SAM" id="MobiDB-lite"/>
    </source>
</evidence>
<keyword evidence="2" id="KW-0677">Repeat</keyword>
<dbReference type="Proteomes" id="UP000829354">
    <property type="component" value="Chromosome V"/>
</dbReference>
<proteinExistence type="predicted"/>
<evidence type="ECO:0000259" key="7">
    <source>
        <dbReference type="PROSITE" id="PS50157"/>
    </source>
</evidence>
<protein>
    <recommendedName>
        <fullName evidence="7">C2H2-type domain-containing protein</fullName>
    </recommendedName>
</protein>
<dbReference type="PANTHER" id="PTHR24408">
    <property type="entry name" value="ZINC FINGER PROTEIN"/>
    <property type="match status" value="1"/>
</dbReference>
<feature type="region of interest" description="Disordered" evidence="6">
    <location>
        <begin position="338"/>
        <end position="391"/>
    </location>
</feature>
<keyword evidence="9" id="KW-1185">Reference proteome</keyword>
<evidence type="ECO:0000256" key="5">
    <source>
        <dbReference type="PROSITE-ProRule" id="PRU00042"/>
    </source>
</evidence>
<feature type="compositionally biased region" description="Basic and acidic residues" evidence="6">
    <location>
        <begin position="359"/>
        <end position="369"/>
    </location>
</feature>
<dbReference type="AlphaFoldDB" id="A0AAE9JLH9"/>
<gene>
    <name evidence="8" type="ORF">L5515_006929</name>
</gene>
<sequence>MTSVVGEMKSRFFCKPCSIGYKSGTTLNRHRETAHSTETFCLLCKRYMAPKESIRSHIRKEHYVNTACTCRCSRFFCKPCSIGYKSGTTLNRHRETAHSTETFCLLCKRYMAPKESIRSHIRKEHYVNTACTCRCCNWTFADLTALHAHTKSISSSGTPGPWQPLAKCDEEISKKRQTERKMEISSTSSSSPTTSNFAETTATSPEYYSPTRSSESFHNESATQNHQEMLNKAVAWILDQKIYQGDQLTIPKVWAEIYQNATSIVQMWQVQEAAKKQLLEKAYSPDFIDNFHVQSGQKIDKVKRGKSAEKSGIRDSSHFWAFDWILNESALKPVEKSKIPSKIDNPNSTSAVKYAEGAEPAKKPRHDLETSINTRFEQDKGVQSTSISVVV</sequence>
<dbReference type="PROSITE" id="PS00028">
    <property type="entry name" value="ZINC_FINGER_C2H2_1"/>
    <property type="match status" value="2"/>
</dbReference>
<dbReference type="PANTHER" id="PTHR24408:SF58">
    <property type="entry name" value="TRANSCRIPTION FACTOR (TFIIIA), PUTATIVE (AFU_ORTHOLOGUE AFUA_1G05150)-RELATED"/>
    <property type="match status" value="1"/>
</dbReference>
<feature type="compositionally biased region" description="Polar residues" evidence="6">
    <location>
        <begin position="370"/>
        <end position="391"/>
    </location>
</feature>
<dbReference type="SMART" id="SM00355">
    <property type="entry name" value="ZnF_C2H2"/>
    <property type="match status" value="5"/>
</dbReference>
<evidence type="ECO:0000256" key="3">
    <source>
        <dbReference type="ARBA" id="ARBA00022771"/>
    </source>
</evidence>
<evidence type="ECO:0000313" key="9">
    <source>
        <dbReference type="Proteomes" id="UP000829354"/>
    </source>
</evidence>
<name>A0AAE9JLH9_CAEBR</name>
<organism evidence="8 9">
    <name type="scientific">Caenorhabditis briggsae</name>
    <dbReference type="NCBI Taxonomy" id="6238"/>
    <lineage>
        <taxon>Eukaryota</taxon>
        <taxon>Metazoa</taxon>
        <taxon>Ecdysozoa</taxon>
        <taxon>Nematoda</taxon>
        <taxon>Chromadorea</taxon>
        <taxon>Rhabditida</taxon>
        <taxon>Rhabditina</taxon>
        <taxon>Rhabditomorpha</taxon>
        <taxon>Rhabditoidea</taxon>
        <taxon>Rhabditidae</taxon>
        <taxon>Peloderinae</taxon>
        <taxon>Caenorhabditis</taxon>
    </lineage>
</organism>
<feature type="compositionally biased region" description="Low complexity" evidence="6">
    <location>
        <begin position="185"/>
        <end position="195"/>
    </location>
</feature>
<evidence type="ECO:0000256" key="1">
    <source>
        <dbReference type="ARBA" id="ARBA00022723"/>
    </source>
</evidence>
<evidence type="ECO:0000313" key="8">
    <source>
        <dbReference type="EMBL" id="UMM33454.1"/>
    </source>
</evidence>
<evidence type="ECO:0000256" key="2">
    <source>
        <dbReference type="ARBA" id="ARBA00022737"/>
    </source>
</evidence>
<keyword evidence="3 5" id="KW-0863">Zinc-finger</keyword>
<dbReference type="PROSITE" id="PS50157">
    <property type="entry name" value="ZINC_FINGER_C2H2_2"/>
    <property type="match status" value="2"/>
</dbReference>
<feature type="region of interest" description="Disordered" evidence="6">
    <location>
        <begin position="176"/>
        <end position="224"/>
    </location>
</feature>
<dbReference type="InterPro" id="IPR013087">
    <property type="entry name" value="Znf_C2H2_type"/>
</dbReference>
<accession>A0AAE9JLH9</accession>
<keyword evidence="1" id="KW-0479">Metal-binding</keyword>
<feature type="compositionally biased region" description="Polar residues" evidence="6">
    <location>
        <begin position="196"/>
        <end position="224"/>
    </location>
</feature>
<reference evidence="8 9" key="1">
    <citation type="submission" date="2022-04" db="EMBL/GenBank/DDBJ databases">
        <title>Chromosome-level reference genomes for two strains of Caenorhabditis briggsae: an improved platform for comparative genomics.</title>
        <authorList>
            <person name="Stevens L."/>
            <person name="Andersen E."/>
        </authorList>
    </citation>
    <scope>NUCLEOTIDE SEQUENCE [LARGE SCALE GENOMIC DNA]</scope>
    <source>
        <strain evidence="8">VX34</strain>
        <tissue evidence="8">Whole-organism</tissue>
    </source>
</reference>
<keyword evidence="4" id="KW-0862">Zinc</keyword>
<dbReference type="EMBL" id="CP092624">
    <property type="protein sequence ID" value="UMM33454.1"/>
    <property type="molecule type" value="Genomic_DNA"/>
</dbReference>
<evidence type="ECO:0000256" key="4">
    <source>
        <dbReference type="ARBA" id="ARBA00022833"/>
    </source>
</evidence>
<feature type="domain" description="C2H2-type" evidence="7">
    <location>
        <begin position="12"/>
        <end position="40"/>
    </location>
</feature>
<dbReference type="GO" id="GO:0008270">
    <property type="term" value="F:zinc ion binding"/>
    <property type="evidence" value="ECO:0007669"/>
    <property type="project" value="UniProtKB-KW"/>
</dbReference>
<feature type="domain" description="C2H2-type" evidence="7">
    <location>
        <begin position="75"/>
        <end position="103"/>
    </location>
</feature>